<keyword evidence="4" id="KW-1185">Reference proteome</keyword>
<dbReference type="GO" id="GO:0015031">
    <property type="term" value="P:protein transport"/>
    <property type="evidence" value="ECO:0007669"/>
    <property type="project" value="UniProtKB-KW"/>
</dbReference>
<keyword evidence="1" id="KW-0812">Transmembrane</keyword>
<accession>A0A422NPN8</accession>
<evidence type="ECO:0000313" key="3">
    <source>
        <dbReference type="EMBL" id="RNF07349.1"/>
    </source>
</evidence>
<keyword evidence="1" id="KW-0813">Transport</keyword>
<comment type="subcellular location">
    <subcellularLocation>
        <location evidence="1">Mitochondrion inner membrane</location>
        <topology evidence="1">Single-pass membrane protein</topology>
    </subcellularLocation>
</comment>
<keyword evidence="1" id="KW-0496">Mitochondrion</keyword>
<gene>
    <name evidence="3" type="ORF">Tco025E_07384</name>
</gene>
<dbReference type="AlphaFoldDB" id="A0A422NPN8"/>
<evidence type="ECO:0000313" key="4">
    <source>
        <dbReference type="Proteomes" id="UP000284403"/>
    </source>
</evidence>
<dbReference type="RefSeq" id="XP_029225643.1">
    <property type="nucleotide sequence ID" value="XM_029374250.1"/>
</dbReference>
<dbReference type="GeneID" id="40320995"/>
<comment type="subunit">
    <text evidence="1">Component of the TIM23 complex.</text>
</comment>
<dbReference type="OrthoDB" id="277011at2759"/>
<dbReference type="InterPro" id="IPR050365">
    <property type="entry name" value="TIM50"/>
</dbReference>
<dbReference type="Proteomes" id="UP000284403">
    <property type="component" value="Unassembled WGS sequence"/>
</dbReference>
<dbReference type="PROSITE" id="PS51257">
    <property type="entry name" value="PROKAR_LIPOPROTEIN"/>
    <property type="match status" value="1"/>
</dbReference>
<keyword evidence="1" id="KW-0472">Membrane</keyword>
<dbReference type="PROSITE" id="PS50969">
    <property type="entry name" value="FCP1"/>
    <property type="match status" value="1"/>
</dbReference>
<comment type="similarity">
    <text evidence="1">Belongs to the TIM50 family.</text>
</comment>
<feature type="domain" description="FCP1 homology" evidence="2">
    <location>
        <begin position="129"/>
        <end position="282"/>
    </location>
</feature>
<sequence length="345" mass="39645">MLYRACWRRLPRRASAGACGTWMASCRPYNTALPSKSKKAASGGGVFARAQSGVHMYANKENAWSGHTDDRFYGAKRLREYWRRMLKDRGVRYYLFGTVVVMAAAGAKLWRLQEQQKEALGLLGPKKKAYRSRLTVVLDVDETIVSYGDKAFRMKAGMVVRPYLAELLDYLAAIDAEVVLWSGCSERYMRQVLNVIDPGGIRVSQYIVRHRDWFTRDNYYEKNVLWLKRPLEDTLIVENRPLSVRNCNANAILVEDFVRGEYMDNGQDYPPKDHAMRTLRQILQDLQESGRPVQEYLADAKHRNKEIKEIPCHLAFRQLPDELARGVFYFVGGKYRAAAGADRRG</sequence>
<comment type="function">
    <text evidence="1">Essential component of the TIM23 complex, a complex that mediates the translocation of transit peptide-containing proteins across the mitochondrial inner membrane.</text>
</comment>
<dbReference type="Pfam" id="PF03031">
    <property type="entry name" value="NIF"/>
    <property type="match status" value="1"/>
</dbReference>
<organism evidence="3 4">
    <name type="scientific">Trypanosoma conorhini</name>
    <dbReference type="NCBI Taxonomy" id="83891"/>
    <lineage>
        <taxon>Eukaryota</taxon>
        <taxon>Discoba</taxon>
        <taxon>Euglenozoa</taxon>
        <taxon>Kinetoplastea</taxon>
        <taxon>Metakinetoplastina</taxon>
        <taxon>Trypanosomatida</taxon>
        <taxon>Trypanosomatidae</taxon>
        <taxon>Trypanosoma</taxon>
    </lineage>
</organism>
<evidence type="ECO:0000256" key="1">
    <source>
        <dbReference type="RuleBase" id="RU365079"/>
    </source>
</evidence>
<dbReference type="PANTHER" id="PTHR12210">
    <property type="entry name" value="DULLARD PROTEIN PHOSPHATASE"/>
    <property type="match status" value="1"/>
</dbReference>
<keyword evidence="1" id="KW-0811">Translocation</keyword>
<dbReference type="SMART" id="SM00577">
    <property type="entry name" value="CPDc"/>
    <property type="match status" value="1"/>
</dbReference>
<dbReference type="InterPro" id="IPR004274">
    <property type="entry name" value="FCP1_dom"/>
</dbReference>
<dbReference type="EMBL" id="MKKU01000568">
    <property type="protein sequence ID" value="RNF07349.1"/>
    <property type="molecule type" value="Genomic_DNA"/>
</dbReference>
<dbReference type="GO" id="GO:0005744">
    <property type="term" value="C:TIM23 mitochondrial import inner membrane translocase complex"/>
    <property type="evidence" value="ECO:0007669"/>
    <property type="project" value="UniProtKB-UniRule"/>
</dbReference>
<dbReference type="Gene3D" id="3.40.50.1000">
    <property type="entry name" value="HAD superfamily/HAD-like"/>
    <property type="match status" value="1"/>
</dbReference>
<protein>
    <recommendedName>
        <fullName evidence="1">Mitochondrial import inner membrane translocase subunit TIM50</fullName>
    </recommendedName>
</protein>
<keyword evidence="1" id="KW-1133">Transmembrane helix</keyword>
<dbReference type="InterPro" id="IPR023214">
    <property type="entry name" value="HAD_sf"/>
</dbReference>
<comment type="caution">
    <text evidence="3">The sequence shown here is derived from an EMBL/GenBank/DDBJ whole genome shotgun (WGS) entry which is preliminary data.</text>
</comment>
<name>A0A422NPN8_9TRYP</name>
<feature type="transmembrane region" description="Helical" evidence="1">
    <location>
        <begin position="93"/>
        <end position="110"/>
    </location>
</feature>
<reference evidence="3 4" key="1">
    <citation type="journal article" date="2018" name="BMC Genomics">
        <title>Genomic comparison of Trypanosoma conorhini and Trypanosoma rangeli to Trypanosoma cruzi strains of high and low virulence.</title>
        <authorList>
            <person name="Bradwell K.R."/>
            <person name="Koparde V.N."/>
            <person name="Matveyev A.V."/>
            <person name="Serrano M.G."/>
            <person name="Alves J.M."/>
            <person name="Parikh H."/>
            <person name="Huang B."/>
            <person name="Lee V."/>
            <person name="Espinosa-Alvarez O."/>
            <person name="Ortiz P.A."/>
            <person name="Costa-Martins A.G."/>
            <person name="Teixeira M.M."/>
            <person name="Buck G.A."/>
        </authorList>
    </citation>
    <scope>NUCLEOTIDE SEQUENCE [LARGE SCALE GENOMIC DNA]</scope>
    <source>
        <strain evidence="3 4">025E</strain>
    </source>
</reference>
<keyword evidence="1" id="KW-0653">Protein transport</keyword>
<dbReference type="InterPro" id="IPR036412">
    <property type="entry name" value="HAD-like_sf"/>
</dbReference>
<evidence type="ECO:0000259" key="2">
    <source>
        <dbReference type="PROSITE" id="PS50969"/>
    </source>
</evidence>
<dbReference type="SUPFAM" id="SSF56784">
    <property type="entry name" value="HAD-like"/>
    <property type="match status" value="1"/>
</dbReference>
<keyword evidence="1" id="KW-0809">Transit peptide</keyword>
<proteinExistence type="inferred from homology"/>